<evidence type="ECO:0000313" key="1">
    <source>
        <dbReference type="EMBL" id="MDI9863922.1"/>
    </source>
</evidence>
<protein>
    <submittedName>
        <fullName evidence="1">Uncharacterized protein</fullName>
    </submittedName>
</protein>
<accession>A0ABT6YKE0</accession>
<comment type="caution">
    <text evidence="1">The sequence shown here is derived from an EMBL/GenBank/DDBJ whole genome shotgun (WGS) entry which is preliminary data.</text>
</comment>
<keyword evidence="2" id="KW-1185">Reference proteome</keyword>
<dbReference type="RefSeq" id="WP_283369159.1">
    <property type="nucleotide sequence ID" value="NZ_JASHID010000003.1"/>
</dbReference>
<evidence type="ECO:0000313" key="2">
    <source>
        <dbReference type="Proteomes" id="UP001236569"/>
    </source>
</evidence>
<dbReference type="Proteomes" id="UP001236569">
    <property type="component" value="Unassembled WGS sequence"/>
</dbReference>
<gene>
    <name evidence="1" type="ORF">QM480_06280</name>
</gene>
<proteinExistence type="predicted"/>
<name>A0ABT6YKE0_9BACT</name>
<reference evidence="1 2" key="1">
    <citation type="submission" date="2023-05" db="EMBL/GenBank/DDBJ databases">
        <title>Novel species of genus Flectobacillus isolated from stream in China.</title>
        <authorList>
            <person name="Lu H."/>
        </authorList>
    </citation>
    <scope>NUCLEOTIDE SEQUENCE [LARGE SCALE GENOMIC DNA]</scope>
    <source>
        <strain evidence="1 2">DC10W</strain>
    </source>
</reference>
<organism evidence="1 2">
    <name type="scientific">Flectobacillus longus</name>
    <dbReference type="NCBI Taxonomy" id="2984207"/>
    <lineage>
        <taxon>Bacteria</taxon>
        <taxon>Pseudomonadati</taxon>
        <taxon>Bacteroidota</taxon>
        <taxon>Cytophagia</taxon>
        <taxon>Cytophagales</taxon>
        <taxon>Flectobacillaceae</taxon>
        <taxon>Flectobacillus</taxon>
    </lineage>
</organism>
<dbReference type="EMBL" id="JASHID010000003">
    <property type="protein sequence ID" value="MDI9863922.1"/>
    <property type="molecule type" value="Genomic_DNA"/>
</dbReference>
<sequence>MYQKFCIYKSAGTYADTLEAYGLGNLLRELTHGDNSLRLFDKGAYFEITLEEELTFAQVEKINYKNFIPFIMKDENSGSEYKDINKVNFPAQKKNKKEAQGLKQEVYKKYNKQEQKKEREDNLKRIHEGYHFDNEIDIYAQLTTNNNYVGFLKIFHNFYLNKEYYKDLLLDILDYYSRVSPDDEPKFRFKKLQKEKKLNAFEGEITAIQLYNPNQGKGLNKTKANGLNGINTQSLWIIETMKLLGTVGTTNGKNSAMLCQLVKVGNSYDLKITVPVFKSTTWGNKNTLFNNFKANLRGNTPISIDILNILNLTKKIIETSEEYKTSKIKSRTAVKDIVSGLQNVYQKDLGNNRAVVNISFSNTPDFIDFNSKKDADEWIEFLDSQIAIISKINEQQSDAILGLITYRNFIGSSRETAFNHFSKFTYWYASYLMHQLSKDNKYLKSFRAEDLDKLYNKIDAQMEPKLSHIINNEGFKAIALAIRNSTVRLQRMPKDARDFEIRYGFVQDLQINSRKMKSFLSFIGDFVTKYNAETARFVENKLKKQPKEGIHRAFIKQEELDKFYALCEDDSNSVVIASLLSSYGFATDKAALSDEEKLFDLADKLGYTLTKTESNIEEVDQNQDNQEDINQ</sequence>